<keyword evidence="3" id="KW-0378">Hydrolase</keyword>
<dbReference type="HOGENOM" id="CLU_053345_2_0_9"/>
<feature type="transmembrane region" description="Helical" evidence="1">
    <location>
        <begin position="9"/>
        <end position="28"/>
    </location>
</feature>
<evidence type="ECO:0000259" key="2">
    <source>
        <dbReference type="Pfam" id="PF07486"/>
    </source>
</evidence>
<dbReference type="eggNOG" id="COG3773">
    <property type="taxonomic scope" value="Bacteria"/>
</dbReference>
<sequence length="201" mass="22245">MQKISFKKIIIGLSFILIINSIFIPILYPVNRARASSSIDKEDLYTGLGLVFLLVAFGSSRSRNSSSPEININRDDIEKRGSFSAEDVQILASIIHAEARGESYKGKVAVGGVVLNRVYHPSFPNTIKDVVYQSGQFTPVENGMINITPNNESIQAAYEAIDGNDPSQGSIYFYNPDKSVNPGFFARREKVVRIGNHVFLK</sequence>
<protein>
    <submittedName>
        <fullName evidence="3">Cell wall hydrolase SleB</fullName>
    </submittedName>
</protein>
<keyword evidence="1" id="KW-0812">Transmembrane</keyword>
<accession>E4RKI3</accession>
<dbReference type="Pfam" id="PF07486">
    <property type="entry name" value="Hydrolase_2"/>
    <property type="match status" value="1"/>
</dbReference>
<dbReference type="InterPro" id="IPR042047">
    <property type="entry name" value="SleB_dom1"/>
</dbReference>
<gene>
    <name evidence="3" type="ordered locus">Halsa_1264</name>
</gene>
<dbReference type="Gene3D" id="1.10.10.2520">
    <property type="entry name" value="Cell wall hydrolase SleB, domain 1"/>
    <property type="match status" value="1"/>
</dbReference>
<dbReference type="OrthoDB" id="9785345at2"/>
<dbReference type="Proteomes" id="UP000007434">
    <property type="component" value="Chromosome"/>
</dbReference>
<dbReference type="Gene3D" id="6.20.240.60">
    <property type="match status" value="1"/>
</dbReference>
<name>E4RKI3_HALHG</name>
<keyword evidence="4" id="KW-1185">Reference proteome</keyword>
<reference evidence="3 4" key="1">
    <citation type="submission" date="2010-11" db="EMBL/GenBank/DDBJ databases">
        <title>Complete sequence of Halanaerobium sp. sapolanicus.</title>
        <authorList>
            <consortium name="US DOE Joint Genome Institute"/>
            <person name="Lucas S."/>
            <person name="Copeland A."/>
            <person name="Lapidus A."/>
            <person name="Cheng J.-F."/>
            <person name="Bruce D."/>
            <person name="Goodwin L."/>
            <person name="Pitluck S."/>
            <person name="Davenport K."/>
            <person name="Detter J.C."/>
            <person name="Han C."/>
            <person name="Tapia R."/>
            <person name="Land M."/>
            <person name="Hauser L."/>
            <person name="Jeffries C."/>
            <person name="Kyrpides N."/>
            <person name="Ivanova N."/>
            <person name="Mikhailova N."/>
            <person name="Begemann M.B."/>
            <person name="Mormile M.R."/>
            <person name="Wall J.D."/>
            <person name="Elias D.A."/>
            <person name="Woyke T."/>
        </authorList>
    </citation>
    <scope>NUCLEOTIDE SEQUENCE [LARGE SCALE GENOMIC DNA]</scope>
    <source>
        <strain evidence="4">sapolanicus</strain>
    </source>
</reference>
<organism evidence="3 4">
    <name type="scientific">Halanaerobium hydrogeniformans</name>
    <name type="common">Halanaerobium sp. (strain sapolanicus)</name>
    <dbReference type="NCBI Taxonomy" id="656519"/>
    <lineage>
        <taxon>Bacteria</taxon>
        <taxon>Bacillati</taxon>
        <taxon>Bacillota</taxon>
        <taxon>Clostridia</taxon>
        <taxon>Halanaerobiales</taxon>
        <taxon>Halanaerobiaceae</taxon>
        <taxon>Halanaerobium</taxon>
    </lineage>
</organism>
<dbReference type="KEGG" id="has:Halsa_1264"/>
<evidence type="ECO:0000313" key="4">
    <source>
        <dbReference type="Proteomes" id="UP000007434"/>
    </source>
</evidence>
<dbReference type="GO" id="GO:0016787">
    <property type="term" value="F:hydrolase activity"/>
    <property type="evidence" value="ECO:0007669"/>
    <property type="project" value="UniProtKB-KW"/>
</dbReference>
<proteinExistence type="predicted"/>
<dbReference type="STRING" id="656519.Halsa_1264"/>
<feature type="domain" description="Cell wall hydrolase SleB" evidence="2">
    <location>
        <begin position="101"/>
        <end position="199"/>
    </location>
</feature>
<reference evidence="3 4" key="2">
    <citation type="journal article" date="2011" name="J. Bacteriol.">
        <title>Complete Genome Sequence of the Haloalkaliphilic, Hydrogen Producing Halanaerobium hydrogenoformans.</title>
        <authorList>
            <person name="Brown S.D."/>
            <person name="Begemann M.B."/>
            <person name="Mormile M.R."/>
            <person name="Wall J.D."/>
            <person name="Han C.S."/>
            <person name="Goodwin L.A."/>
            <person name="Pitluck S."/>
            <person name="Land M.L."/>
            <person name="Hauser L.J."/>
            <person name="Elias D.A."/>
        </authorList>
    </citation>
    <scope>NUCLEOTIDE SEQUENCE [LARGE SCALE GENOMIC DNA]</scope>
    <source>
        <strain evidence="4">sapolanicus</strain>
    </source>
</reference>
<keyword evidence="1" id="KW-1133">Transmembrane helix</keyword>
<evidence type="ECO:0000256" key="1">
    <source>
        <dbReference type="SAM" id="Phobius"/>
    </source>
</evidence>
<dbReference type="EMBL" id="CP002304">
    <property type="protein sequence ID" value="ADQ14692.1"/>
    <property type="molecule type" value="Genomic_DNA"/>
</dbReference>
<dbReference type="InterPro" id="IPR011105">
    <property type="entry name" value="Cell_wall_hydrolase_SleB"/>
</dbReference>
<dbReference type="RefSeq" id="WP_013405773.1">
    <property type="nucleotide sequence ID" value="NC_014654.1"/>
</dbReference>
<evidence type="ECO:0000313" key="3">
    <source>
        <dbReference type="EMBL" id="ADQ14692.1"/>
    </source>
</evidence>
<dbReference type="AlphaFoldDB" id="E4RKI3"/>
<keyword evidence="1" id="KW-0472">Membrane</keyword>